<evidence type="ECO:0000313" key="2">
    <source>
        <dbReference type="Proteomes" id="UP000268727"/>
    </source>
</evidence>
<evidence type="ECO:0000313" key="1">
    <source>
        <dbReference type="EMBL" id="ROP42657.1"/>
    </source>
</evidence>
<keyword evidence="2" id="KW-1185">Reference proteome</keyword>
<gene>
    <name evidence="1" type="ORF">EDD40_8165</name>
</gene>
<dbReference type="RefSeq" id="WP_123747565.1">
    <property type="nucleotide sequence ID" value="NZ_RJKM01000001.1"/>
</dbReference>
<organism evidence="1 2">
    <name type="scientific">Saccharothrix texasensis</name>
    <dbReference type="NCBI Taxonomy" id="103734"/>
    <lineage>
        <taxon>Bacteria</taxon>
        <taxon>Bacillati</taxon>
        <taxon>Actinomycetota</taxon>
        <taxon>Actinomycetes</taxon>
        <taxon>Pseudonocardiales</taxon>
        <taxon>Pseudonocardiaceae</taxon>
        <taxon>Saccharothrix</taxon>
    </lineage>
</organism>
<protein>
    <submittedName>
        <fullName evidence="1">Uncharacterized protein</fullName>
    </submittedName>
</protein>
<accession>A0A3N1HJB6</accession>
<dbReference type="InterPro" id="IPR014756">
    <property type="entry name" value="Ig_E-set"/>
</dbReference>
<dbReference type="OrthoDB" id="614750at2"/>
<dbReference type="SUPFAM" id="SSF81296">
    <property type="entry name" value="E set domains"/>
    <property type="match status" value="1"/>
</dbReference>
<dbReference type="AlphaFoldDB" id="A0A3N1HJB6"/>
<reference evidence="1 2" key="1">
    <citation type="submission" date="2018-11" db="EMBL/GenBank/DDBJ databases">
        <title>Sequencing the genomes of 1000 actinobacteria strains.</title>
        <authorList>
            <person name="Klenk H.-P."/>
        </authorList>
    </citation>
    <scope>NUCLEOTIDE SEQUENCE [LARGE SCALE GENOMIC DNA]</scope>
    <source>
        <strain evidence="1 2">DSM 44231</strain>
    </source>
</reference>
<dbReference type="Gene3D" id="2.60.40.650">
    <property type="match status" value="1"/>
</dbReference>
<name>A0A3N1HJB6_9PSEU</name>
<dbReference type="Proteomes" id="UP000268727">
    <property type="component" value="Unassembled WGS sequence"/>
</dbReference>
<sequence>MASAKPNPDLTVHEQGAGRVDVAAAVETGARGVAKPAVQVSFDDGTTWRPAPLVKVGQRWLAAVVHPAGAKFVSLKARARDAAGNAVDQTIIRAYGLR</sequence>
<comment type="caution">
    <text evidence="1">The sequence shown here is derived from an EMBL/GenBank/DDBJ whole genome shotgun (WGS) entry which is preliminary data.</text>
</comment>
<dbReference type="EMBL" id="RJKM01000001">
    <property type="protein sequence ID" value="ROP42657.1"/>
    <property type="molecule type" value="Genomic_DNA"/>
</dbReference>
<proteinExistence type="predicted"/>